<dbReference type="AlphaFoldDB" id="A0A382WRM4"/>
<name>A0A382WRM4_9ZZZZ</name>
<organism evidence="1">
    <name type="scientific">marine metagenome</name>
    <dbReference type="NCBI Taxonomy" id="408172"/>
    <lineage>
        <taxon>unclassified sequences</taxon>
        <taxon>metagenomes</taxon>
        <taxon>ecological metagenomes</taxon>
    </lineage>
</organism>
<accession>A0A382WRM4</accession>
<sequence>MKTRIIFATLLACFCDSLPAQETPKPFVKYPNPIGTYLTRIQKGKQKHAFNTSTDFNEWQKSAREALIELTGLKQIEKDLVGFKPKVSIGKAEENNDSFTRALYSIETEPGIRVPFYLLVPEEAKKAQPLPLLLCPHGHDTLGLHSYAGAFKDDKHRQKVLGKEGDIGAQAARRGFIVIAPATRGLAKELLVPDPKNRHG</sequence>
<evidence type="ECO:0000313" key="1">
    <source>
        <dbReference type="EMBL" id="SVD60701.1"/>
    </source>
</evidence>
<proteinExistence type="predicted"/>
<feature type="non-terminal residue" evidence="1">
    <location>
        <position position="200"/>
    </location>
</feature>
<reference evidence="1" key="1">
    <citation type="submission" date="2018-05" db="EMBL/GenBank/DDBJ databases">
        <authorList>
            <person name="Lanie J.A."/>
            <person name="Ng W.-L."/>
            <person name="Kazmierczak K.M."/>
            <person name="Andrzejewski T.M."/>
            <person name="Davidsen T.M."/>
            <person name="Wayne K.J."/>
            <person name="Tettelin H."/>
            <person name="Glass J.I."/>
            <person name="Rusch D."/>
            <person name="Podicherti R."/>
            <person name="Tsui H.-C.T."/>
            <person name="Winkler M.E."/>
        </authorList>
    </citation>
    <scope>NUCLEOTIDE SEQUENCE</scope>
</reference>
<protein>
    <recommendedName>
        <fullName evidence="2">Acetyl xylan esterase domain-containing protein</fullName>
    </recommendedName>
</protein>
<dbReference type="Gene3D" id="3.40.50.1820">
    <property type="entry name" value="alpha/beta hydrolase"/>
    <property type="match status" value="1"/>
</dbReference>
<dbReference type="Pfam" id="PF12715">
    <property type="entry name" value="Abhydrolase_7"/>
    <property type="match status" value="1"/>
</dbReference>
<dbReference type="InterPro" id="IPR025890">
    <property type="entry name" value="Abhydrolase_bac"/>
</dbReference>
<gene>
    <name evidence="1" type="ORF">METZ01_LOCUS413555</name>
</gene>
<dbReference type="SUPFAM" id="SSF53474">
    <property type="entry name" value="alpha/beta-Hydrolases"/>
    <property type="match status" value="1"/>
</dbReference>
<evidence type="ECO:0008006" key="2">
    <source>
        <dbReference type="Google" id="ProtNLM"/>
    </source>
</evidence>
<dbReference type="EMBL" id="UINC01161480">
    <property type="protein sequence ID" value="SVD60701.1"/>
    <property type="molecule type" value="Genomic_DNA"/>
</dbReference>
<dbReference type="InterPro" id="IPR029058">
    <property type="entry name" value="AB_hydrolase_fold"/>
</dbReference>